<proteinExistence type="predicted"/>
<protein>
    <recommendedName>
        <fullName evidence="2">Rab3GAP regulatory subunit C-terminal domain-containing protein</fullName>
    </recommendedName>
</protein>
<evidence type="ECO:0000313" key="4">
    <source>
        <dbReference type="Proteomes" id="UP001381693"/>
    </source>
</evidence>
<feature type="non-terminal residue" evidence="3">
    <location>
        <position position="659"/>
    </location>
</feature>
<dbReference type="InterPro" id="IPR029257">
    <property type="entry name" value="RAB3GAP2_C"/>
</dbReference>
<evidence type="ECO:0000313" key="3">
    <source>
        <dbReference type="EMBL" id="KAK7069681.1"/>
    </source>
</evidence>
<name>A0AAN8ZV22_HALRR</name>
<dbReference type="Pfam" id="PF14656">
    <property type="entry name" value="RAB3GAP2_C"/>
    <property type="match status" value="1"/>
</dbReference>
<feature type="non-terminal residue" evidence="3">
    <location>
        <position position="1"/>
    </location>
</feature>
<dbReference type="EMBL" id="JAXCGZ010015965">
    <property type="protein sequence ID" value="KAK7069681.1"/>
    <property type="molecule type" value="Genomic_DNA"/>
</dbReference>
<feature type="domain" description="Rab3GAP regulatory subunit C-terminal" evidence="2">
    <location>
        <begin position="82"/>
        <end position="658"/>
    </location>
</feature>
<evidence type="ECO:0000256" key="1">
    <source>
        <dbReference type="SAM" id="Coils"/>
    </source>
</evidence>
<dbReference type="Proteomes" id="UP001381693">
    <property type="component" value="Unassembled WGS sequence"/>
</dbReference>
<reference evidence="3 4" key="1">
    <citation type="submission" date="2023-11" db="EMBL/GenBank/DDBJ databases">
        <title>Halocaridina rubra genome assembly.</title>
        <authorList>
            <person name="Smith C."/>
        </authorList>
    </citation>
    <scope>NUCLEOTIDE SEQUENCE [LARGE SCALE GENOMIC DNA]</scope>
    <source>
        <strain evidence="3">EP-1</strain>
        <tissue evidence="3">Whole</tissue>
    </source>
</reference>
<organism evidence="3 4">
    <name type="scientific">Halocaridina rubra</name>
    <name type="common">Hawaiian red shrimp</name>
    <dbReference type="NCBI Taxonomy" id="373956"/>
    <lineage>
        <taxon>Eukaryota</taxon>
        <taxon>Metazoa</taxon>
        <taxon>Ecdysozoa</taxon>
        <taxon>Arthropoda</taxon>
        <taxon>Crustacea</taxon>
        <taxon>Multicrustacea</taxon>
        <taxon>Malacostraca</taxon>
        <taxon>Eumalacostraca</taxon>
        <taxon>Eucarida</taxon>
        <taxon>Decapoda</taxon>
        <taxon>Pleocyemata</taxon>
        <taxon>Caridea</taxon>
        <taxon>Atyoidea</taxon>
        <taxon>Atyidae</taxon>
        <taxon>Halocaridina</taxon>
    </lineage>
</organism>
<feature type="coiled-coil region" evidence="1">
    <location>
        <begin position="287"/>
        <end position="323"/>
    </location>
</feature>
<keyword evidence="4" id="KW-1185">Reference proteome</keyword>
<sequence length="659" mass="73937">VKFSDTSAVISIGSFLRCWDVSIGSLVKDSITGALPINLKEDINYEKKLKLGEFLFGWSWHRESVKSFSEAIRSSGANPESLLHVALLHWLTCIHPDEVAALHLGMILHSLSILAGEKVLCDISSQSPWWGAVRDKLVASTQPQHAFISALLCRGVHARLEIEAQVTAEKTLKQSSEEYDVDNSHKKVENYPSLNDWEGLSMEMVEWNLVISQLESLLPIHLLLSYTPSNYPSRKPDLEVSVKTLLEKGRGYVGEVLAKWFIGSGLPLSAVENVLRKQDEFRKTREVESMEVECADQGEEKLKEEEEKQVEKHIEESQENEETLYLLRKVGEKFPHSVAADTIFTNIAWELSAAWHKTADDTILLSQAVAHISRIKNSHIRHGVSLMIWETWVSHCIQTTSTLMDKVGRLPKDRMCHRDLGLGEHSVSVMLQNVLSLLEHIMEANVVCEVEKPLVMSPDRFWLGLEGSPALVELTVMQNMSCYDLVYLHYQLVLVLYLIAYHNLKSVRPLSYVDGKGRSVLFKPLTTSWTVGGYTEPILSKARLALLCRVITAAVSSLPDDGSQKQGVPSTIHQALDLGRAWGISLDVLYRHHVCELYTSGLDSLAEEVIPMVNDGPLLGSQLVLIAGQRLHYRLEHSERTAHHLALTSPSITEWVKSC</sequence>
<gene>
    <name evidence="3" type="ORF">SK128_010832</name>
</gene>
<dbReference type="AlphaFoldDB" id="A0AAN8ZV22"/>
<evidence type="ECO:0000259" key="2">
    <source>
        <dbReference type="Pfam" id="PF14656"/>
    </source>
</evidence>
<keyword evidence="1" id="KW-0175">Coiled coil</keyword>
<comment type="caution">
    <text evidence="3">The sequence shown here is derived from an EMBL/GenBank/DDBJ whole genome shotgun (WGS) entry which is preliminary data.</text>
</comment>
<accession>A0AAN8ZV22</accession>